<keyword evidence="1" id="KW-1133">Transmembrane helix</keyword>
<comment type="caution">
    <text evidence="3">The sequence shown here is derived from an EMBL/GenBank/DDBJ whole genome shotgun (WGS) entry which is preliminary data.</text>
</comment>
<evidence type="ECO:0000256" key="1">
    <source>
        <dbReference type="SAM" id="Phobius"/>
    </source>
</evidence>
<sequence>MSNVYTSNVTVDNANKDQLIESIRLREQRLAANIDELVGRVHPKALAARATDSAKGIVINRDGSPKVDRLALAGGIVLGTAALITFLATRKK</sequence>
<evidence type="ECO:0000313" key="5">
    <source>
        <dbReference type="Proteomes" id="UP000809290"/>
    </source>
</evidence>
<accession>A0A2N6VNI0</accession>
<dbReference type="RefSeq" id="WP_102238610.1">
    <property type="nucleotide sequence ID" value="NZ_BAAAIM010000004.1"/>
</dbReference>
<keyword evidence="1" id="KW-0472">Membrane</keyword>
<reference evidence="3 4" key="1">
    <citation type="submission" date="2017-09" db="EMBL/GenBank/DDBJ databases">
        <title>Bacterial strain isolated from the female urinary microbiota.</title>
        <authorList>
            <person name="Thomas-White K."/>
            <person name="Kumar N."/>
            <person name="Forster S."/>
            <person name="Putonti C."/>
            <person name="Lawley T."/>
            <person name="Wolfe A.J."/>
        </authorList>
    </citation>
    <scope>NUCLEOTIDE SEQUENCE [LARGE SCALE GENOMIC DNA]</scope>
    <source>
        <strain evidence="3 4">UMB1301</strain>
    </source>
</reference>
<dbReference type="InterPro" id="IPR022062">
    <property type="entry name" value="DUF3618"/>
</dbReference>
<feature type="transmembrane region" description="Helical" evidence="1">
    <location>
        <begin position="70"/>
        <end position="89"/>
    </location>
</feature>
<dbReference type="Proteomes" id="UP000809290">
    <property type="component" value="Unassembled WGS sequence"/>
</dbReference>
<proteinExistence type="predicted"/>
<keyword evidence="5" id="KW-1185">Reference proteome</keyword>
<gene>
    <name evidence="3" type="ORF">CJ199_06130</name>
    <name evidence="2" type="ORF">JOE56_001610</name>
</gene>
<organism evidence="3 4">
    <name type="scientific">Brevibacterium paucivorans</name>
    <dbReference type="NCBI Taxonomy" id="170994"/>
    <lineage>
        <taxon>Bacteria</taxon>
        <taxon>Bacillati</taxon>
        <taxon>Actinomycetota</taxon>
        <taxon>Actinomycetes</taxon>
        <taxon>Micrococcales</taxon>
        <taxon>Brevibacteriaceae</taxon>
        <taxon>Brevibacterium</taxon>
    </lineage>
</organism>
<dbReference type="EMBL" id="JAFBCP010000001">
    <property type="protein sequence ID" value="MBM7816916.1"/>
    <property type="molecule type" value="Genomic_DNA"/>
</dbReference>
<dbReference type="EMBL" id="PNHK01000002">
    <property type="protein sequence ID" value="PMD05588.1"/>
    <property type="molecule type" value="Genomic_DNA"/>
</dbReference>
<dbReference type="AlphaFoldDB" id="A0A2N6VNI0"/>
<evidence type="ECO:0000313" key="4">
    <source>
        <dbReference type="Proteomes" id="UP000235598"/>
    </source>
</evidence>
<dbReference type="OrthoDB" id="4808241at2"/>
<evidence type="ECO:0000313" key="3">
    <source>
        <dbReference type="EMBL" id="PMD05588.1"/>
    </source>
</evidence>
<dbReference type="Proteomes" id="UP000235598">
    <property type="component" value="Unassembled WGS sequence"/>
</dbReference>
<keyword evidence="1" id="KW-0812">Transmembrane</keyword>
<evidence type="ECO:0000313" key="2">
    <source>
        <dbReference type="EMBL" id="MBM7816916.1"/>
    </source>
</evidence>
<protein>
    <submittedName>
        <fullName evidence="3">DUF3618 domain-containing protein</fullName>
    </submittedName>
</protein>
<reference evidence="2 5" key="2">
    <citation type="submission" date="2021-01" db="EMBL/GenBank/DDBJ databases">
        <title>Sequencing the genomes of 1000 actinobacteria strains.</title>
        <authorList>
            <person name="Klenk H.-P."/>
        </authorList>
    </citation>
    <scope>NUCLEOTIDE SEQUENCE [LARGE SCALE GENOMIC DNA]</scope>
    <source>
        <strain evidence="2 5">DSM 13657</strain>
    </source>
</reference>
<dbReference type="Pfam" id="PF12277">
    <property type="entry name" value="DUF3618"/>
    <property type="match status" value="1"/>
</dbReference>
<name>A0A2N6VNI0_9MICO</name>